<reference evidence="1" key="1">
    <citation type="submission" date="2018-05" db="EMBL/GenBank/DDBJ databases">
        <authorList>
            <person name="Lanie J.A."/>
            <person name="Ng W.-L."/>
            <person name="Kazmierczak K.M."/>
            <person name="Andrzejewski T.M."/>
            <person name="Davidsen T.M."/>
            <person name="Wayne K.J."/>
            <person name="Tettelin H."/>
            <person name="Glass J.I."/>
            <person name="Rusch D."/>
            <person name="Podicherti R."/>
            <person name="Tsui H.-C.T."/>
            <person name="Winkler M.E."/>
        </authorList>
    </citation>
    <scope>NUCLEOTIDE SEQUENCE</scope>
</reference>
<proteinExistence type="predicted"/>
<gene>
    <name evidence="1" type="ORF">METZ01_LOCUS204735</name>
</gene>
<dbReference type="EMBL" id="UINC01045294">
    <property type="protein sequence ID" value="SVB51881.1"/>
    <property type="molecule type" value="Genomic_DNA"/>
</dbReference>
<evidence type="ECO:0000313" key="1">
    <source>
        <dbReference type="EMBL" id="SVB51881.1"/>
    </source>
</evidence>
<dbReference type="AlphaFoldDB" id="A0A382EPG0"/>
<name>A0A382EPG0_9ZZZZ</name>
<sequence>MASSDEKLLEGITSLTPSLLTAMEAFEQVQRNMHPSRLAQLAEFLKPFEEELKQVSEGFDDLEFPEHVARFAEHLFSATTYSLRACNG</sequence>
<protein>
    <submittedName>
        <fullName evidence="1">Uncharacterized protein</fullName>
    </submittedName>
</protein>
<feature type="non-terminal residue" evidence="1">
    <location>
        <position position="88"/>
    </location>
</feature>
<organism evidence="1">
    <name type="scientific">marine metagenome</name>
    <dbReference type="NCBI Taxonomy" id="408172"/>
    <lineage>
        <taxon>unclassified sequences</taxon>
        <taxon>metagenomes</taxon>
        <taxon>ecological metagenomes</taxon>
    </lineage>
</organism>
<accession>A0A382EPG0</accession>